<dbReference type="EMBL" id="HBFO01009420">
    <property type="protein sequence ID" value="CAD8815566.1"/>
    <property type="molecule type" value="Transcribed_RNA"/>
</dbReference>
<dbReference type="GO" id="GO:0006164">
    <property type="term" value="P:purine nucleotide biosynthetic process"/>
    <property type="evidence" value="ECO:0007669"/>
    <property type="project" value="TreeGrafter"/>
</dbReference>
<sequence>MAHANARAWMRCVSGETLTSRTRARGATRGRGASARAGWGWTSRRANEDSVTTIRWNGAHGRGWKSSGDGSDGVLTSKVVARAVMDARGTDEGKTKSLAKAAAGGMEPKPMTTQVSKSDKKAGAEAAKDVTKASASVSAGKAKRGGISRPGFSDETAWTRRRKFPVLFYSKEMEPLARKIESESDGMVELGEIDWRTFPDGFPDLFINDAYDVRDRHVAFLASFHSPEVIFEQLSIIYSLPKMFVASFTLVLPFFPTGTAERVVREGEVATAVTLARILSNIPPSRGGPTSTIIFDIHALQERFYFGDSILPCFESGIPLLLERLSQLEDANNVVIAYPDEGAYKRFHTFFASAGYESVVCTKVREGPKRIVKLKEGEPVGRHVVIVDDLVQSGSTLIECQKLLSRLGAVRVSAYATHGVFPNASWKRFTTEGAGGQGFANFWITDSCPQTVGAVDGVEPFEVLSLASAIAEALEV</sequence>
<name>A0A7S0ZA81_9CHLO</name>
<dbReference type="Gene3D" id="3.40.50.2020">
    <property type="match status" value="2"/>
</dbReference>
<evidence type="ECO:0000259" key="7">
    <source>
        <dbReference type="Pfam" id="PF13793"/>
    </source>
</evidence>
<accession>A0A7S0ZA81</accession>
<reference evidence="8" key="1">
    <citation type="submission" date="2021-01" db="EMBL/GenBank/DDBJ databases">
        <authorList>
            <person name="Corre E."/>
            <person name="Pelletier E."/>
            <person name="Niang G."/>
            <person name="Scheremetjew M."/>
            <person name="Finn R."/>
            <person name="Kale V."/>
            <person name="Holt S."/>
            <person name="Cochrane G."/>
            <person name="Meng A."/>
            <person name="Brown T."/>
            <person name="Cohen L."/>
        </authorList>
    </citation>
    <scope>NUCLEOTIDE SEQUENCE</scope>
    <source>
        <strain evidence="8">Clade-D-RCC1621</strain>
    </source>
</reference>
<dbReference type="GO" id="GO:0005737">
    <property type="term" value="C:cytoplasm"/>
    <property type="evidence" value="ECO:0007669"/>
    <property type="project" value="TreeGrafter"/>
</dbReference>
<dbReference type="CDD" id="cd06223">
    <property type="entry name" value="PRTases_typeI"/>
    <property type="match status" value="1"/>
</dbReference>
<dbReference type="InterPro" id="IPR000836">
    <property type="entry name" value="PRTase_dom"/>
</dbReference>
<gene>
    <name evidence="8" type="ORF">OMED0930_LOCUS6686</name>
</gene>
<feature type="compositionally biased region" description="Basic and acidic residues" evidence="5">
    <location>
        <begin position="117"/>
        <end position="126"/>
    </location>
</feature>
<dbReference type="SMART" id="SM01400">
    <property type="entry name" value="Pribosyltran_N"/>
    <property type="match status" value="1"/>
</dbReference>
<dbReference type="AlphaFoldDB" id="A0A7S0ZA81"/>
<comment type="catalytic activity">
    <reaction evidence="3">
        <text>D-ribose 5-phosphate + ATP = 5-phospho-alpha-D-ribose 1-diphosphate + AMP + H(+)</text>
        <dbReference type="Rhea" id="RHEA:15609"/>
        <dbReference type="ChEBI" id="CHEBI:15378"/>
        <dbReference type="ChEBI" id="CHEBI:30616"/>
        <dbReference type="ChEBI" id="CHEBI:58017"/>
        <dbReference type="ChEBI" id="CHEBI:78346"/>
        <dbReference type="ChEBI" id="CHEBI:456215"/>
        <dbReference type="EC" id="2.7.6.1"/>
    </reaction>
</comment>
<evidence type="ECO:0000256" key="2">
    <source>
        <dbReference type="ARBA" id="ARBA00022727"/>
    </source>
</evidence>
<evidence type="ECO:0008006" key="9">
    <source>
        <dbReference type="Google" id="ProtNLM"/>
    </source>
</evidence>
<evidence type="ECO:0000313" key="8">
    <source>
        <dbReference type="EMBL" id="CAD8815566.1"/>
    </source>
</evidence>
<evidence type="ECO:0000256" key="3">
    <source>
        <dbReference type="ARBA" id="ARBA00049535"/>
    </source>
</evidence>
<keyword evidence="2 4" id="KW-0545">Nucleotide biosynthesis</keyword>
<evidence type="ECO:0000256" key="5">
    <source>
        <dbReference type="SAM" id="MobiDB-lite"/>
    </source>
</evidence>
<dbReference type="Pfam" id="PF13793">
    <property type="entry name" value="Pribosyltran_N"/>
    <property type="match status" value="1"/>
</dbReference>
<dbReference type="SUPFAM" id="SSF53271">
    <property type="entry name" value="PRTase-like"/>
    <property type="match status" value="2"/>
</dbReference>
<dbReference type="GO" id="GO:0000287">
    <property type="term" value="F:magnesium ion binding"/>
    <property type="evidence" value="ECO:0007669"/>
    <property type="project" value="InterPro"/>
</dbReference>
<dbReference type="InterPro" id="IPR005946">
    <property type="entry name" value="Rib-P_diPkinase"/>
</dbReference>
<comment type="similarity">
    <text evidence="1 4">Belongs to the ribose-phosphate pyrophosphokinase family.</text>
</comment>
<feature type="domain" description="Ribose-phosphate pyrophosphokinase N-terminal" evidence="7">
    <location>
        <begin position="167"/>
        <end position="281"/>
    </location>
</feature>
<proteinExistence type="inferred from homology"/>
<dbReference type="GO" id="GO:0002189">
    <property type="term" value="C:ribose phosphate diphosphokinase complex"/>
    <property type="evidence" value="ECO:0007669"/>
    <property type="project" value="TreeGrafter"/>
</dbReference>
<dbReference type="Pfam" id="PF00156">
    <property type="entry name" value="Pribosyltran"/>
    <property type="match status" value="1"/>
</dbReference>
<dbReference type="InterPro" id="IPR029099">
    <property type="entry name" value="Pribosyltran_N"/>
</dbReference>
<evidence type="ECO:0000256" key="1">
    <source>
        <dbReference type="ARBA" id="ARBA00006478"/>
    </source>
</evidence>
<organism evidence="8">
    <name type="scientific">Ostreococcus mediterraneus</name>
    <dbReference type="NCBI Taxonomy" id="1486918"/>
    <lineage>
        <taxon>Eukaryota</taxon>
        <taxon>Viridiplantae</taxon>
        <taxon>Chlorophyta</taxon>
        <taxon>Mamiellophyceae</taxon>
        <taxon>Mamiellales</taxon>
        <taxon>Bathycoccaceae</taxon>
        <taxon>Ostreococcus</taxon>
    </lineage>
</organism>
<dbReference type="GO" id="GO:0006015">
    <property type="term" value="P:5-phosphoribose 1-diphosphate biosynthetic process"/>
    <property type="evidence" value="ECO:0007669"/>
    <property type="project" value="TreeGrafter"/>
</dbReference>
<dbReference type="GO" id="GO:0004749">
    <property type="term" value="F:ribose phosphate diphosphokinase activity"/>
    <property type="evidence" value="ECO:0007669"/>
    <property type="project" value="UniProtKB-EC"/>
</dbReference>
<evidence type="ECO:0000259" key="6">
    <source>
        <dbReference type="Pfam" id="PF00156"/>
    </source>
</evidence>
<dbReference type="PANTHER" id="PTHR10210">
    <property type="entry name" value="RIBOSE-PHOSPHATE DIPHOSPHOKINASE FAMILY MEMBER"/>
    <property type="match status" value="1"/>
</dbReference>
<feature type="region of interest" description="Disordered" evidence="5">
    <location>
        <begin position="101"/>
        <end position="126"/>
    </location>
</feature>
<evidence type="ECO:0000256" key="4">
    <source>
        <dbReference type="RuleBase" id="RU004324"/>
    </source>
</evidence>
<protein>
    <recommendedName>
        <fullName evidence="9">Phosphoribosyltransferase domain-containing protein</fullName>
    </recommendedName>
</protein>
<dbReference type="InterPro" id="IPR029057">
    <property type="entry name" value="PRTase-like"/>
</dbReference>
<feature type="domain" description="Phosphoribosyltransferase" evidence="6">
    <location>
        <begin position="374"/>
        <end position="417"/>
    </location>
</feature>
<dbReference type="PANTHER" id="PTHR10210:SF45">
    <property type="entry name" value="RIBOSE-PHOSPHATE PYROPHOSPHOKINASE 3, CHLOROPLASTIC"/>
    <property type="match status" value="1"/>
</dbReference>
<dbReference type="NCBIfam" id="TIGR01251">
    <property type="entry name" value="ribP_PPkin"/>
    <property type="match status" value="1"/>
</dbReference>